<keyword evidence="2" id="KW-1185">Reference proteome</keyword>
<dbReference type="EMBL" id="JBHRZI010000014">
    <property type="protein sequence ID" value="MFC3893065.1"/>
    <property type="molecule type" value="Genomic_DNA"/>
</dbReference>
<evidence type="ECO:0000313" key="1">
    <source>
        <dbReference type="EMBL" id="MFC3893065.1"/>
    </source>
</evidence>
<sequence length="55" mass="6324">MAEAALVAHDLVRGFGEQPVLPRTGGQWAAYLDDDPLPRRQRRVRPAIWAIRFPW</sequence>
<accession>A0ABV8BSS1</accession>
<protein>
    <submittedName>
        <fullName evidence="1">Uncharacterized protein</fullName>
    </submittedName>
</protein>
<comment type="caution">
    <text evidence="1">The sequence shown here is derived from an EMBL/GenBank/DDBJ whole genome shotgun (WGS) entry which is preliminary data.</text>
</comment>
<organism evidence="1 2">
    <name type="scientific">Lentzea rhizosphaerae</name>
    <dbReference type="NCBI Taxonomy" id="2041025"/>
    <lineage>
        <taxon>Bacteria</taxon>
        <taxon>Bacillati</taxon>
        <taxon>Actinomycetota</taxon>
        <taxon>Actinomycetes</taxon>
        <taxon>Pseudonocardiales</taxon>
        <taxon>Pseudonocardiaceae</taxon>
        <taxon>Lentzea</taxon>
    </lineage>
</organism>
<proteinExistence type="predicted"/>
<gene>
    <name evidence="1" type="ORF">ACFOWZ_16430</name>
</gene>
<dbReference type="RefSeq" id="WP_382373294.1">
    <property type="nucleotide sequence ID" value="NZ_JBHRZI010000014.1"/>
</dbReference>
<dbReference type="Proteomes" id="UP001595690">
    <property type="component" value="Unassembled WGS sequence"/>
</dbReference>
<reference evidence="2" key="1">
    <citation type="journal article" date="2019" name="Int. J. Syst. Evol. Microbiol.">
        <title>The Global Catalogue of Microorganisms (GCM) 10K type strain sequencing project: providing services to taxonomists for standard genome sequencing and annotation.</title>
        <authorList>
            <consortium name="The Broad Institute Genomics Platform"/>
            <consortium name="The Broad Institute Genome Sequencing Center for Infectious Disease"/>
            <person name="Wu L."/>
            <person name="Ma J."/>
        </authorList>
    </citation>
    <scope>NUCLEOTIDE SEQUENCE [LARGE SCALE GENOMIC DNA]</scope>
    <source>
        <strain evidence="2">CGMCC 4.7405</strain>
    </source>
</reference>
<evidence type="ECO:0000313" key="2">
    <source>
        <dbReference type="Proteomes" id="UP001595690"/>
    </source>
</evidence>
<name>A0ABV8BSS1_9PSEU</name>